<proteinExistence type="evidence at transcript level"/>
<feature type="non-terminal residue" evidence="2">
    <location>
        <position position="1"/>
    </location>
</feature>
<evidence type="ECO:0000259" key="1">
    <source>
        <dbReference type="Pfam" id="PF12341"/>
    </source>
</evidence>
<dbReference type="GO" id="GO:0006261">
    <property type="term" value="P:DNA-templated DNA replication"/>
    <property type="evidence" value="ECO:0007669"/>
    <property type="project" value="TreeGrafter"/>
</dbReference>
<dbReference type="GO" id="GO:0043596">
    <property type="term" value="C:nuclear replication fork"/>
    <property type="evidence" value="ECO:0007669"/>
    <property type="project" value="TreeGrafter"/>
</dbReference>
<sequence length="201" mass="21209">APNAARSPQVSVTTMQARIHPGGTTPQLEERYLMQRNMLGSVVHCPAQPCFPATAMVEAHDARAWPTTYVPLDSPTHYKRAALSSRAVAFYGGARGLLCRPLLNGAADWSVPVGRVKGVALGGDWLAAVFTQCRVRLFNLSGSQRAVWCAPGRHVAVVASGDQLALLYHAASAGDGDRQAVSVQRFLVGSGLAASAPLVLP</sequence>
<name>F0J9I3_AMBVA</name>
<dbReference type="InterPro" id="IPR022100">
    <property type="entry name" value="WDHD1/CFT4_beta-prop_2nd"/>
</dbReference>
<accession>F0J9I3</accession>
<evidence type="ECO:0000313" key="2">
    <source>
        <dbReference type="EMBL" id="DAA34487.1"/>
    </source>
</evidence>
<reference evidence="2" key="1">
    <citation type="journal article" date="2011" name="BMC Genomics">
        <title>A further insight into the sialome of the tropical bont tick, Amblyomma variegatum.</title>
        <authorList>
            <person name="Ribeiro J.M."/>
            <person name="Anderson J.M."/>
            <person name="Manoukis N.C."/>
            <person name="Meng Z."/>
            <person name="Francishetti I.M."/>
        </authorList>
    </citation>
    <scope>NUCLEOTIDE SEQUENCE</scope>
    <source>
        <strain evidence="2">Amvar-1186</strain>
        <tissue evidence="2">Salivary gland</tissue>
    </source>
</reference>
<dbReference type="GO" id="GO:0000278">
    <property type="term" value="P:mitotic cell cycle"/>
    <property type="evidence" value="ECO:0007669"/>
    <property type="project" value="TreeGrafter"/>
</dbReference>
<dbReference type="Pfam" id="PF12341">
    <property type="entry name" value="Mcl1_mid"/>
    <property type="match status" value="1"/>
</dbReference>
<dbReference type="PANTHER" id="PTHR19932">
    <property type="entry name" value="WD REPEAT AND HMG-BOX DNA BINDING PROTEIN"/>
    <property type="match status" value="1"/>
</dbReference>
<protein>
    <submittedName>
        <fullName evidence="2">Hypothetical conserved protein 1186</fullName>
    </submittedName>
</protein>
<dbReference type="GO" id="GO:0006281">
    <property type="term" value="P:DNA repair"/>
    <property type="evidence" value="ECO:0007669"/>
    <property type="project" value="TreeGrafter"/>
</dbReference>
<dbReference type="AlphaFoldDB" id="F0J9I3"/>
<organism evidence="2">
    <name type="scientific">Amblyomma variegatum</name>
    <name type="common">Tropical bont tick</name>
    <dbReference type="NCBI Taxonomy" id="34610"/>
    <lineage>
        <taxon>Eukaryota</taxon>
        <taxon>Metazoa</taxon>
        <taxon>Ecdysozoa</taxon>
        <taxon>Arthropoda</taxon>
        <taxon>Chelicerata</taxon>
        <taxon>Arachnida</taxon>
        <taxon>Acari</taxon>
        <taxon>Parasitiformes</taxon>
        <taxon>Ixodida</taxon>
        <taxon>Ixodoidea</taxon>
        <taxon>Ixodidae</taxon>
        <taxon>Amblyomminae</taxon>
        <taxon>Amblyomma</taxon>
    </lineage>
</organism>
<feature type="non-terminal residue" evidence="2">
    <location>
        <position position="201"/>
    </location>
</feature>
<dbReference type="EMBL" id="BK007534">
    <property type="protein sequence ID" value="DAA34487.1"/>
    <property type="molecule type" value="mRNA"/>
</dbReference>
<feature type="domain" description="WDHD1/CFT4 second beta-propeller" evidence="1">
    <location>
        <begin position="19"/>
        <end position="178"/>
    </location>
</feature>
<dbReference type="GO" id="GO:0003682">
    <property type="term" value="F:chromatin binding"/>
    <property type="evidence" value="ECO:0007669"/>
    <property type="project" value="TreeGrafter"/>
</dbReference>
<dbReference type="PANTHER" id="PTHR19932:SF10">
    <property type="entry name" value="WD REPEAT AND HMG-BOX DNA-BINDING PROTEIN 1"/>
    <property type="match status" value="1"/>
</dbReference>